<dbReference type="GO" id="GO:0016740">
    <property type="term" value="F:transferase activity"/>
    <property type="evidence" value="ECO:0007669"/>
    <property type="project" value="UniProtKB-KW"/>
</dbReference>
<accession>A0A483CSA7</accession>
<name>A0A483CSA7_9EURY</name>
<sequence length="316" mass="35248">MYIGWGEGCVIQVGGDENGDGIIEKNARKLVGVLPQTTRRRLIALYKSTRLVLDGGVVLALWYPGTNWGDALNPVLIQEISGKKPLFATQDISNIRKCPVYSVIGSVLEHASPENCGNGNLVVWGTGFLSERGRLRVRPREICAVRGPLTRELLLRQGFSCPEVYGDPALLYPEYYRPKLPKRYQLGIIPHYVDKNHRYLQNFQDDPGVLVIDIQGGIRDVVDQICRCRHIASSSLHGIIASDAYRIPSTWVRFSDGVAGKGFKFNDYFSSVGREEEGPYAIEENTSVDDLLDICSPDIPDPDLKALREACPFRKN</sequence>
<evidence type="ECO:0000313" key="3">
    <source>
        <dbReference type="Proteomes" id="UP000292580"/>
    </source>
</evidence>
<dbReference type="InterPro" id="IPR007345">
    <property type="entry name" value="Polysacch_pyruvyl_Trfase"/>
</dbReference>
<proteinExistence type="predicted"/>
<dbReference type="Pfam" id="PF04230">
    <property type="entry name" value="PS_pyruv_trans"/>
    <property type="match status" value="1"/>
</dbReference>
<keyword evidence="2" id="KW-0808">Transferase</keyword>
<dbReference type="Proteomes" id="UP000292580">
    <property type="component" value="Unassembled WGS sequence"/>
</dbReference>
<reference evidence="2 3" key="1">
    <citation type="submission" date="2017-11" db="EMBL/GenBank/DDBJ databases">
        <title>Isolation and Characterization of Methanofollis Species from Methane Seep Offshore SW Taiwan.</title>
        <authorList>
            <person name="Teng N.-H."/>
            <person name="Lai M.-C."/>
            <person name="Chen S.-C."/>
        </authorList>
    </citation>
    <scope>NUCLEOTIDE SEQUENCE [LARGE SCALE GENOMIC DNA]</scope>
    <source>
        <strain evidence="2 3">FWC-SCC2</strain>
    </source>
</reference>
<keyword evidence="3" id="KW-1185">Reference proteome</keyword>
<evidence type="ECO:0000313" key="2">
    <source>
        <dbReference type="EMBL" id="TAJ43236.1"/>
    </source>
</evidence>
<feature type="domain" description="Polysaccharide pyruvyl transferase" evidence="1">
    <location>
        <begin position="121"/>
        <end position="252"/>
    </location>
</feature>
<dbReference type="AlphaFoldDB" id="A0A483CSA7"/>
<comment type="caution">
    <text evidence="2">The sequence shown here is derived from an EMBL/GenBank/DDBJ whole genome shotgun (WGS) entry which is preliminary data.</text>
</comment>
<protein>
    <submittedName>
        <fullName evidence="2">Polysaccharide pyruvyl transferase family protein</fullName>
    </submittedName>
</protein>
<gene>
    <name evidence="2" type="ORF">CUJ86_11620</name>
</gene>
<dbReference type="EMBL" id="PGCL01000010">
    <property type="protein sequence ID" value="TAJ43236.1"/>
    <property type="molecule type" value="Genomic_DNA"/>
</dbReference>
<organism evidence="2 3">
    <name type="scientific">Methanofollis fontis</name>
    <dbReference type="NCBI Taxonomy" id="2052832"/>
    <lineage>
        <taxon>Archaea</taxon>
        <taxon>Methanobacteriati</taxon>
        <taxon>Methanobacteriota</taxon>
        <taxon>Stenosarchaea group</taxon>
        <taxon>Methanomicrobia</taxon>
        <taxon>Methanomicrobiales</taxon>
        <taxon>Methanomicrobiaceae</taxon>
        <taxon>Methanofollis</taxon>
    </lineage>
</organism>
<evidence type="ECO:0000259" key="1">
    <source>
        <dbReference type="Pfam" id="PF04230"/>
    </source>
</evidence>